<evidence type="ECO:0000313" key="7">
    <source>
        <dbReference type="Proteomes" id="UP000593818"/>
    </source>
</evidence>
<dbReference type="Pfam" id="PF03358">
    <property type="entry name" value="FMN_red"/>
    <property type="match status" value="1"/>
</dbReference>
<keyword evidence="3" id="KW-0560">Oxidoreductase</keyword>
<accession>A0A7M2XGJ3</accession>
<evidence type="ECO:0000313" key="6">
    <source>
        <dbReference type="EMBL" id="QOV96936.1"/>
    </source>
</evidence>
<protein>
    <submittedName>
        <fullName evidence="6">FMN reductase</fullName>
    </submittedName>
</protein>
<dbReference type="RefSeq" id="WP_138843427.1">
    <property type="nucleotide sequence ID" value="NZ_CP040719.1"/>
</dbReference>
<dbReference type="AlphaFoldDB" id="A0A7M2XGJ3"/>
<dbReference type="SUPFAM" id="SSF52218">
    <property type="entry name" value="Flavoproteins"/>
    <property type="match status" value="1"/>
</dbReference>
<organism evidence="6 7">
    <name type="scientific">Rhodococcus pyridinivorans</name>
    <dbReference type="NCBI Taxonomy" id="103816"/>
    <lineage>
        <taxon>Bacteria</taxon>
        <taxon>Bacillati</taxon>
        <taxon>Actinomycetota</taxon>
        <taxon>Actinomycetes</taxon>
        <taxon>Mycobacteriales</taxon>
        <taxon>Nocardiaceae</taxon>
        <taxon>Rhodococcus</taxon>
    </lineage>
</organism>
<feature type="region of interest" description="Disordered" evidence="4">
    <location>
        <begin position="179"/>
        <end position="210"/>
    </location>
</feature>
<keyword evidence="7" id="KW-1185">Reference proteome</keyword>
<dbReference type="NCBIfam" id="TIGR04037">
    <property type="entry name" value="LLM_duo_CE1759"/>
    <property type="match status" value="1"/>
</dbReference>
<dbReference type="InterPro" id="IPR023932">
    <property type="entry name" value="CE1759_FMN_reduct"/>
</dbReference>
<dbReference type="PANTHER" id="PTHR43408:SF2">
    <property type="entry name" value="FMN REDUCTASE (NADPH)"/>
    <property type="match status" value="1"/>
</dbReference>
<dbReference type="Proteomes" id="UP000593818">
    <property type="component" value="Chromosome"/>
</dbReference>
<evidence type="ECO:0000259" key="5">
    <source>
        <dbReference type="Pfam" id="PF03358"/>
    </source>
</evidence>
<dbReference type="PANTHER" id="PTHR43408">
    <property type="entry name" value="FMN REDUCTASE (NADPH)"/>
    <property type="match status" value="1"/>
</dbReference>
<reference evidence="6 7" key="1">
    <citation type="submission" date="2020-10" db="EMBL/GenBank/DDBJ databases">
        <title>Whole genome sequence of oil-degrading bacteria Rhodococcus pyridinivorans strain 5Ap.</title>
        <authorList>
            <person name="Akhremchuk A.E."/>
            <person name="Valentovich L.N."/>
            <person name="Charniauskaya M.I."/>
            <person name="Bukliarevich H.A."/>
            <person name="Titok M.A."/>
        </authorList>
    </citation>
    <scope>NUCLEOTIDE SEQUENCE [LARGE SCALE GENOMIC DNA]</scope>
    <source>
        <strain evidence="6 7">5Ap</strain>
    </source>
</reference>
<keyword evidence="1" id="KW-0285">Flavoprotein</keyword>
<feature type="domain" description="NADPH-dependent FMN reductase-like" evidence="5">
    <location>
        <begin position="4"/>
        <end position="151"/>
    </location>
</feature>
<keyword evidence="2" id="KW-0288">FMN</keyword>
<dbReference type="InterPro" id="IPR005025">
    <property type="entry name" value="FMN_Rdtase-like_dom"/>
</dbReference>
<dbReference type="EMBL" id="CP063450">
    <property type="protein sequence ID" value="QOV96936.1"/>
    <property type="molecule type" value="Genomic_DNA"/>
</dbReference>
<gene>
    <name evidence="6" type="ORF">INP59_13065</name>
</gene>
<evidence type="ECO:0000256" key="4">
    <source>
        <dbReference type="SAM" id="MobiDB-lite"/>
    </source>
</evidence>
<dbReference type="InterPro" id="IPR051814">
    <property type="entry name" value="NAD(P)H-dep_FMN_reductase"/>
</dbReference>
<evidence type="ECO:0000256" key="3">
    <source>
        <dbReference type="ARBA" id="ARBA00023002"/>
    </source>
</evidence>
<dbReference type="InterPro" id="IPR029039">
    <property type="entry name" value="Flavoprotein-like_sf"/>
</dbReference>
<dbReference type="Gene3D" id="3.40.50.360">
    <property type="match status" value="1"/>
</dbReference>
<proteinExistence type="predicted"/>
<name>A0A7M2XGJ3_9NOCA</name>
<evidence type="ECO:0000256" key="2">
    <source>
        <dbReference type="ARBA" id="ARBA00022643"/>
    </source>
</evidence>
<evidence type="ECO:0000256" key="1">
    <source>
        <dbReference type="ARBA" id="ARBA00022630"/>
    </source>
</evidence>
<dbReference type="GO" id="GO:0016491">
    <property type="term" value="F:oxidoreductase activity"/>
    <property type="evidence" value="ECO:0007669"/>
    <property type="project" value="UniProtKB-KW"/>
</dbReference>
<sequence length="220" mass="22651">MTRRIVVVSGGLSEPSTTRLLADRIAEATRVAVGARGDHAEIEVIELRSLATDLATTFTAGVPTAAVARAREQLATADGLIAVSPVFAAGYSGLFKMFFDALDPDTLTGVPTVIAATAGSARHSLVLDHAMRPLLSYLRALVVPTGVFAATDDFGAGEAATALKGRIGRAADELAEQITRSTGSPHVVSEASPAGRPRVSGNAVHTDGPSFRELLGAHLG</sequence>